<dbReference type="NCBIfam" id="NF002085">
    <property type="entry name" value="PRK00915.1-2"/>
    <property type="match status" value="1"/>
</dbReference>
<dbReference type="CDD" id="cd07940">
    <property type="entry name" value="DRE_TIM_IPMS"/>
    <property type="match status" value="1"/>
</dbReference>
<dbReference type="Gene3D" id="3.20.20.70">
    <property type="entry name" value="Aldolase class I"/>
    <property type="match status" value="1"/>
</dbReference>
<dbReference type="NCBIfam" id="TIGR00973">
    <property type="entry name" value="leuA_bact"/>
    <property type="match status" value="1"/>
</dbReference>
<dbReference type="GO" id="GO:0009098">
    <property type="term" value="P:L-leucine biosynthetic process"/>
    <property type="evidence" value="ECO:0007669"/>
    <property type="project" value="UniProtKB-UniRule"/>
</dbReference>
<keyword evidence="11" id="KW-0963">Cytoplasm</keyword>
<evidence type="ECO:0000256" key="1">
    <source>
        <dbReference type="ARBA" id="ARBA00004689"/>
    </source>
</evidence>
<dbReference type="PROSITE" id="PS00816">
    <property type="entry name" value="AIPM_HOMOCIT_SYNTH_2"/>
    <property type="match status" value="1"/>
</dbReference>
<dbReference type="AlphaFoldDB" id="A0A174PMN2"/>
<dbReference type="GO" id="GO:0030145">
    <property type="term" value="F:manganese ion binding"/>
    <property type="evidence" value="ECO:0007669"/>
    <property type="project" value="UniProtKB-UniRule"/>
</dbReference>
<sequence>MKRQIYIFDTTLRDGEQTPKVSLNPKEKLEIAKQLEGLGVDVIEAGFPMASNGDFEGVKLIAENIKNSTINALARANKKDIDRAYEAIKAANKKRIHIFIATSELHMKYKLKMTREEVIDKVKTMVKYAKGLVDDIEFSPEDGSRSDREFLYKVLETAIESGATVLNIPDTVGYSTPKEFGDLIKGIKENVKGIENVIISVHCHNDLGLAVANSLAAVENGATQVECAINGLGERAGNTALEEIVMALKTRGDIYNVYTNIKTENIYRVSSIVSHFSGVNVQPNKAIVGKNAFLHESGIHQHGVLENRETYEIMTPESVGFKTSNMILGKHSGRHAFEERVKELGCNLDDVKLNEAFKKFKDLADKKKEVSDKDIEALIYHGTVNVEDKYKLINFSVTTCNKMSSTATVNIKYDGKDIEEAACGDGPVNALYNAVERAINKKLVLKDYNINAITSGADALGEVIVKLSYDDKNVIGRSVSTNVIEASIMAYMNALNKIVN</sequence>
<dbReference type="InterPro" id="IPR005671">
    <property type="entry name" value="LeuA_bact_synth"/>
</dbReference>
<keyword evidence="13" id="KW-0012">Acyltransferase</keyword>
<evidence type="ECO:0000256" key="11">
    <source>
        <dbReference type="HAMAP-Rule" id="MF_01025"/>
    </source>
</evidence>
<feature type="binding site" evidence="11">
    <location>
        <position position="238"/>
    </location>
    <ligand>
        <name>Mn(2+)</name>
        <dbReference type="ChEBI" id="CHEBI:29035"/>
    </ligand>
</feature>
<feature type="binding site" evidence="11">
    <location>
        <position position="202"/>
    </location>
    <ligand>
        <name>Mn(2+)</name>
        <dbReference type="ChEBI" id="CHEBI:29035"/>
    </ligand>
</feature>
<dbReference type="SUPFAM" id="SSF110921">
    <property type="entry name" value="2-isopropylmalate synthase LeuA, allosteric (dimerisation) domain"/>
    <property type="match status" value="1"/>
</dbReference>
<comment type="similarity">
    <text evidence="2 11">Belongs to the alpha-IPM synthase/homocitrate synthase family. LeuA type 1 subfamily.</text>
</comment>
<dbReference type="NCBIfam" id="NF002086">
    <property type="entry name" value="PRK00915.1-3"/>
    <property type="match status" value="1"/>
</dbReference>
<keyword evidence="8 11" id="KW-0479">Metal-binding</keyword>
<feature type="binding site" evidence="11">
    <location>
        <position position="204"/>
    </location>
    <ligand>
        <name>Mn(2+)</name>
        <dbReference type="ChEBI" id="CHEBI:29035"/>
    </ligand>
</feature>
<dbReference type="InterPro" id="IPR000891">
    <property type="entry name" value="PYR_CT"/>
</dbReference>
<proteinExistence type="inferred from homology"/>
<evidence type="ECO:0000256" key="9">
    <source>
        <dbReference type="ARBA" id="ARBA00023211"/>
    </source>
</evidence>
<evidence type="ECO:0000256" key="3">
    <source>
        <dbReference type="ARBA" id="ARBA00012973"/>
    </source>
</evidence>
<dbReference type="SUPFAM" id="SSF51569">
    <property type="entry name" value="Aldolase"/>
    <property type="match status" value="1"/>
</dbReference>
<evidence type="ECO:0000313" key="14">
    <source>
        <dbReference type="Proteomes" id="UP000095563"/>
    </source>
</evidence>
<dbReference type="NCBIfam" id="NF002088">
    <property type="entry name" value="PRK00915.1-5"/>
    <property type="match status" value="1"/>
</dbReference>
<protein>
    <recommendedName>
        <fullName evidence="4 11">2-isopropylmalate synthase</fullName>
        <ecNumber evidence="3 11">2.3.3.13</ecNumber>
    </recommendedName>
    <alternativeName>
        <fullName evidence="11">Alpha-IPM synthase</fullName>
    </alternativeName>
    <alternativeName>
        <fullName evidence="11">Alpha-isopropylmalate synthase</fullName>
    </alternativeName>
</protein>
<evidence type="ECO:0000256" key="5">
    <source>
        <dbReference type="ARBA" id="ARBA00022430"/>
    </source>
</evidence>
<keyword evidence="9 11" id="KW-0464">Manganese</keyword>
<dbReference type="InterPro" id="IPR013785">
    <property type="entry name" value="Aldolase_TIM"/>
</dbReference>
<organism evidence="13 14">
    <name type="scientific">Clostridium baratii</name>
    <dbReference type="NCBI Taxonomy" id="1561"/>
    <lineage>
        <taxon>Bacteria</taxon>
        <taxon>Bacillati</taxon>
        <taxon>Bacillota</taxon>
        <taxon>Clostridia</taxon>
        <taxon>Eubacteriales</taxon>
        <taxon>Clostridiaceae</taxon>
        <taxon>Clostridium</taxon>
    </lineage>
</organism>
<evidence type="ECO:0000256" key="10">
    <source>
        <dbReference type="ARBA" id="ARBA00023304"/>
    </source>
</evidence>
<keyword evidence="7 11" id="KW-0808">Transferase</keyword>
<evidence type="ECO:0000259" key="12">
    <source>
        <dbReference type="PROSITE" id="PS50991"/>
    </source>
</evidence>
<dbReference type="PROSITE" id="PS00815">
    <property type="entry name" value="AIPM_HOMOCIT_SYNTH_1"/>
    <property type="match status" value="1"/>
</dbReference>
<name>A0A174PMN2_9CLOT</name>
<comment type="pathway">
    <text evidence="1 11">Amino-acid biosynthesis; L-leucine biosynthesis; L-leucine from 3-methyl-2-oxobutanoate: step 1/4.</text>
</comment>
<reference evidence="13 14" key="1">
    <citation type="submission" date="2015-09" db="EMBL/GenBank/DDBJ databases">
        <authorList>
            <consortium name="Pathogen Informatics"/>
        </authorList>
    </citation>
    <scope>NUCLEOTIDE SEQUENCE [LARGE SCALE GENOMIC DNA]</scope>
    <source>
        <strain evidence="13 14">2789STDY5834956</strain>
    </source>
</reference>
<accession>A0A174PMN2</accession>
<keyword evidence="10 11" id="KW-0100">Branched-chain amino acid biosynthesis</keyword>
<dbReference type="RefSeq" id="WP_055206041.1">
    <property type="nucleotide sequence ID" value="NZ_CZBO01000001.1"/>
</dbReference>
<comment type="catalytic activity">
    <reaction evidence="11">
        <text>3-methyl-2-oxobutanoate + acetyl-CoA + H2O = (2S)-2-isopropylmalate + CoA + H(+)</text>
        <dbReference type="Rhea" id="RHEA:21524"/>
        <dbReference type="ChEBI" id="CHEBI:1178"/>
        <dbReference type="ChEBI" id="CHEBI:11851"/>
        <dbReference type="ChEBI" id="CHEBI:15377"/>
        <dbReference type="ChEBI" id="CHEBI:15378"/>
        <dbReference type="ChEBI" id="CHEBI:57287"/>
        <dbReference type="ChEBI" id="CHEBI:57288"/>
        <dbReference type="EC" id="2.3.3.13"/>
    </reaction>
</comment>
<dbReference type="GO" id="GO:0003852">
    <property type="term" value="F:2-isopropylmalate synthase activity"/>
    <property type="evidence" value="ECO:0007669"/>
    <property type="project" value="UniProtKB-UniRule"/>
</dbReference>
<dbReference type="Proteomes" id="UP000095563">
    <property type="component" value="Unassembled WGS sequence"/>
</dbReference>
<dbReference type="SMART" id="SM00917">
    <property type="entry name" value="LeuA_dimer"/>
    <property type="match status" value="1"/>
</dbReference>
<evidence type="ECO:0000256" key="8">
    <source>
        <dbReference type="ARBA" id="ARBA00022723"/>
    </source>
</evidence>
<dbReference type="PANTHER" id="PTHR10277:SF9">
    <property type="entry name" value="2-ISOPROPYLMALATE SYNTHASE 1, CHLOROPLASTIC-RELATED"/>
    <property type="match status" value="1"/>
</dbReference>
<comment type="cofactor">
    <cofactor evidence="11">
        <name>Mn(2+)</name>
        <dbReference type="ChEBI" id="CHEBI:29035"/>
    </cofactor>
</comment>
<dbReference type="FunFam" id="3.30.160.270:FF:000003">
    <property type="entry name" value="2-isopropylmalate synthase"/>
    <property type="match status" value="1"/>
</dbReference>
<dbReference type="InterPro" id="IPR002034">
    <property type="entry name" value="AIPM/Hcit_synth_CS"/>
</dbReference>
<keyword evidence="5 11" id="KW-0432">Leucine biosynthesis</keyword>
<dbReference type="UniPathway" id="UPA00048">
    <property type="reaction ID" value="UER00070"/>
</dbReference>
<dbReference type="Pfam" id="PF00682">
    <property type="entry name" value="HMGL-like"/>
    <property type="match status" value="1"/>
</dbReference>
<dbReference type="FunFam" id="3.20.20.70:FF:000010">
    <property type="entry name" value="2-isopropylmalate synthase"/>
    <property type="match status" value="1"/>
</dbReference>
<feature type="binding site" evidence="11">
    <location>
        <position position="14"/>
    </location>
    <ligand>
        <name>Mn(2+)</name>
        <dbReference type="ChEBI" id="CHEBI:29035"/>
    </ligand>
</feature>
<dbReference type="InterPro" id="IPR050073">
    <property type="entry name" value="2-IPM_HCS-like"/>
</dbReference>
<dbReference type="EMBL" id="CZBO01000001">
    <property type="protein sequence ID" value="CUP62253.1"/>
    <property type="molecule type" value="Genomic_DNA"/>
</dbReference>
<feature type="region of interest" description="Regulatory domain" evidence="11">
    <location>
        <begin position="391"/>
        <end position="500"/>
    </location>
</feature>
<dbReference type="PROSITE" id="PS50991">
    <property type="entry name" value="PYR_CT"/>
    <property type="match status" value="1"/>
</dbReference>
<gene>
    <name evidence="11 13" type="primary">leuA</name>
    <name evidence="13" type="ORF">ERS852568_00188</name>
</gene>
<keyword evidence="6 11" id="KW-0028">Amino-acid biosynthesis</keyword>
<evidence type="ECO:0000256" key="2">
    <source>
        <dbReference type="ARBA" id="ARBA00009396"/>
    </source>
</evidence>
<dbReference type="GO" id="GO:0003985">
    <property type="term" value="F:acetyl-CoA C-acetyltransferase activity"/>
    <property type="evidence" value="ECO:0007669"/>
    <property type="project" value="UniProtKB-UniRule"/>
</dbReference>
<dbReference type="FunFam" id="1.10.238.260:FF:000001">
    <property type="entry name" value="2-isopropylmalate synthase"/>
    <property type="match status" value="1"/>
</dbReference>
<dbReference type="PANTHER" id="PTHR10277">
    <property type="entry name" value="HOMOCITRATE SYNTHASE-RELATED"/>
    <property type="match status" value="1"/>
</dbReference>
<evidence type="ECO:0000313" key="13">
    <source>
        <dbReference type="EMBL" id="CUP62253.1"/>
    </source>
</evidence>
<dbReference type="InterPro" id="IPR013709">
    <property type="entry name" value="2-isopropylmalate_synth_dimer"/>
</dbReference>
<evidence type="ECO:0000256" key="7">
    <source>
        <dbReference type="ARBA" id="ARBA00022679"/>
    </source>
</evidence>
<dbReference type="Gene3D" id="1.10.238.260">
    <property type="match status" value="1"/>
</dbReference>
<dbReference type="Pfam" id="PF22617">
    <property type="entry name" value="HCS_D2"/>
    <property type="match status" value="1"/>
</dbReference>
<evidence type="ECO:0000256" key="4">
    <source>
        <dbReference type="ARBA" id="ARBA00018198"/>
    </source>
</evidence>
<dbReference type="InterPro" id="IPR054691">
    <property type="entry name" value="LeuA/HCS_post-cat"/>
</dbReference>
<feature type="domain" description="Pyruvate carboxyltransferase" evidence="12">
    <location>
        <begin position="5"/>
        <end position="267"/>
    </location>
</feature>
<dbReference type="HAMAP" id="MF_01025">
    <property type="entry name" value="LeuA_type1"/>
    <property type="match status" value="1"/>
</dbReference>
<dbReference type="GO" id="GO:0005737">
    <property type="term" value="C:cytoplasm"/>
    <property type="evidence" value="ECO:0007669"/>
    <property type="project" value="UniProtKB-UniRule"/>
</dbReference>
<dbReference type="InterPro" id="IPR036230">
    <property type="entry name" value="LeuA_allosteric_dom_sf"/>
</dbReference>
<dbReference type="Pfam" id="PF08502">
    <property type="entry name" value="LeuA_dimer"/>
    <property type="match status" value="1"/>
</dbReference>
<evidence type="ECO:0000256" key="6">
    <source>
        <dbReference type="ARBA" id="ARBA00022605"/>
    </source>
</evidence>
<comment type="subunit">
    <text evidence="11">Homodimer.</text>
</comment>
<dbReference type="EC" id="2.3.3.13" evidence="3 11"/>
<dbReference type="Gene3D" id="3.30.160.270">
    <property type="match status" value="1"/>
</dbReference>
<comment type="function">
    <text evidence="11">Catalyzes the condensation of the acetyl group of acetyl-CoA with 3-methyl-2-oxobutanoate (2-ketoisovalerate) to form 3-carboxy-3-hydroxy-4-methylpentanoate (2-isopropylmalate).</text>
</comment>